<dbReference type="InterPro" id="IPR028082">
    <property type="entry name" value="Peripla_BP_I"/>
</dbReference>
<dbReference type="PANTHER" id="PTHR30146">
    <property type="entry name" value="LACI-RELATED TRANSCRIPTIONAL REPRESSOR"/>
    <property type="match status" value="1"/>
</dbReference>
<evidence type="ECO:0000256" key="3">
    <source>
        <dbReference type="ARBA" id="ARBA00023163"/>
    </source>
</evidence>
<dbReference type="Pfam" id="PF00532">
    <property type="entry name" value="Peripla_BP_1"/>
    <property type="match status" value="1"/>
</dbReference>
<sequence>MGSKPKVTIHHIAEKLNITASTVSRALNDNPRISEATKKAVIKAAKQLNYQPNNIAAALRNGKSHLIGIIIPTADRSFFASVVRGIEEIANRVNYKVIISQSYDNYEKEVQTVDALLSARVDGIIVSIGKNTENFDHFKRAQEKGIPLVLFDRTTDELEVSQVMIDDYLGAYKVVEHLIQQGCRRIAHFTSPKKVSIFKERLRGYMDALRDYEVPFYEELVVKSNLQLEDGRSSMEQLLELPQWPDAVFSASDYGAMGALQVLKERGIKAPQEVALAGFGNEPFTSFSDPALTTVDQFSLTMGRITAELFFESFKTEPDKKLVPQKTVLKPELIIRGSSLKTEALKKDREDSSV</sequence>
<dbReference type="SUPFAM" id="SSF47413">
    <property type="entry name" value="lambda repressor-like DNA-binding domains"/>
    <property type="match status" value="1"/>
</dbReference>
<name>A0A3M9MS17_9BACT</name>
<dbReference type="InterPro" id="IPR010982">
    <property type="entry name" value="Lambda_DNA-bd_dom_sf"/>
</dbReference>
<dbReference type="InterPro" id="IPR001761">
    <property type="entry name" value="Peripla_BP/Lac1_sug-bd_dom"/>
</dbReference>
<keyword evidence="6" id="KW-1185">Reference proteome</keyword>
<organism evidence="5 6">
    <name type="scientific">Rufibacter immobilis</name>
    <dbReference type="NCBI Taxonomy" id="1348778"/>
    <lineage>
        <taxon>Bacteria</taxon>
        <taxon>Pseudomonadati</taxon>
        <taxon>Bacteroidota</taxon>
        <taxon>Cytophagia</taxon>
        <taxon>Cytophagales</taxon>
        <taxon>Hymenobacteraceae</taxon>
        <taxon>Rufibacter</taxon>
    </lineage>
</organism>
<dbReference type="AlphaFoldDB" id="A0A3M9MS17"/>
<comment type="caution">
    <text evidence="5">The sequence shown here is derived from an EMBL/GenBank/DDBJ whole genome shotgun (WGS) entry which is preliminary data.</text>
</comment>
<proteinExistence type="predicted"/>
<dbReference type="OrthoDB" id="891936at2"/>
<dbReference type="InterPro" id="IPR000843">
    <property type="entry name" value="HTH_LacI"/>
</dbReference>
<keyword evidence="2" id="KW-0238">DNA-binding</keyword>
<evidence type="ECO:0000313" key="5">
    <source>
        <dbReference type="EMBL" id="RNI28289.1"/>
    </source>
</evidence>
<gene>
    <name evidence="5" type="ORF">EFA69_19720</name>
</gene>
<dbReference type="GO" id="GO:0000976">
    <property type="term" value="F:transcription cis-regulatory region binding"/>
    <property type="evidence" value="ECO:0007669"/>
    <property type="project" value="TreeGrafter"/>
</dbReference>
<dbReference type="SUPFAM" id="SSF53822">
    <property type="entry name" value="Periplasmic binding protein-like I"/>
    <property type="match status" value="1"/>
</dbReference>
<dbReference type="Pfam" id="PF00356">
    <property type="entry name" value="LacI"/>
    <property type="match status" value="1"/>
</dbReference>
<reference evidence="5 6" key="1">
    <citation type="submission" date="2018-11" db="EMBL/GenBank/DDBJ databases">
        <title>Rufibacter latericius sp. nov., isolated from water in Baiyang Lake.</title>
        <authorList>
            <person name="Yang Y."/>
        </authorList>
    </citation>
    <scope>NUCLEOTIDE SEQUENCE [LARGE SCALE GENOMIC DNA]</scope>
    <source>
        <strain evidence="5 6">MCC P1</strain>
    </source>
</reference>
<dbReference type="SMART" id="SM00354">
    <property type="entry name" value="HTH_LACI"/>
    <property type="match status" value="1"/>
</dbReference>
<keyword evidence="1" id="KW-0805">Transcription regulation</keyword>
<protein>
    <submittedName>
        <fullName evidence="5">LacI family transcriptional regulator</fullName>
    </submittedName>
</protein>
<dbReference type="CDD" id="cd01392">
    <property type="entry name" value="HTH_LacI"/>
    <property type="match status" value="1"/>
</dbReference>
<evidence type="ECO:0000256" key="1">
    <source>
        <dbReference type="ARBA" id="ARBA00023015"/>
    </source>
</evidence>
<dbReference type="CDD" id="cd06267">
    <property type="entry name" value="PBP1_LacI_sugar_binding-like"/>
    <property type="match status" value="1"/>
</dbReference>
<dbReference type="Gene3D" id="3.40.50.2300">
    <property type="match status" value="2"/>
</dbReference>
<feature type="domain" description="HTH lacI-type" evidence="4">
    <location>
        <begin position="7"/>
        <end position="61"/>
    </location>
</feature>
<dbReference type="GO" id="GO:0003700">
    <property type="term" value="F:DNA-binding transcription factor activity"/>
    <property type="evidence" value="ECO:0007669"/>
    <property type="project" value="TreeGrafter"/>
</dbReference>
<dbReference type="PANTHER" id="PTHR30146:SF109">
    <property type="entry name" value="HTH-TYPE TRANSCRIPTIONAL REGULATOR GALS"/>
    <property type="match status" value="1"/>
</dbReference>
<dbReference type="PROSITE" id="PS50932">
    <property type="entry name" value="HTH_LACI_2"/>
    <property type="match status" value="1"/>
</dbReference>
<evidence type="ECO:0000313" key="6">
    <source>
        <dbReference type="Proteomes" id="UP000271010"/>
    </source>
</evidence>
<keyword evidence="3" id="KW-0804">Transcription</keyword>
<evidence type="ECO:0000256" key="2">
    <source>
        <dbReference type="ARBA" id="ARBA00023125"/>
    </source>
</evidence>
<accession>A0A3M9MS17</accession>
<dbReference type="Gene3D" id="1.10.260.40">
    <property type="entry name" value="lambda repressor-like DNA-binding domains"/>
    <property type="match status" value="1"/>
</dbReference>
<dbReference type="RefSeq" id="WP_123134757.1">
    <property type="nucleotide sequence ID" value="NZ_RJJE01000017.1"/>
</dbReference>
<dbReference type="EMBL" id="RJJE01000017">
    <property type="protein sequence ID" value="RNI28289.1"/>
    <property type="molecule type" value="Genomic_DNA"/>
</dbReference>
<evidence type="ECO:0000259" key="4">
    <source>
        <dbReference type="PROSITE" id="PS50932"/>
    </source>
</evidence>
<dbReference type="Proteomes" id="UP000271010">
    <property type="component" value="Unassembled WGS sequence"/>
</dbReference>